<keyword evidence="7" id="KW-0808">Transferase</keyword>
<dbReference type="AlphaFoldDB" id="A0A1T4ZYK7"/>
<evidence type="ECO:0000259" key="6">
    <source>
        <dbReference type="Pfam" id="PF00266"/>
    </source>
</evidence>
<comment type="similarity">
    <text evidence="2">Belongs to the class-V pyridoxal-phosphate-dependent aminotransferase family.</text>
</comment>
<feature type="modified residue" description="N6-(pyridoxal phosphate)lysine" evidence="5">
    <location>
        <position position="185"/>
    </location>
</feature>
<dbReference type="InterPro" id="IPR024169">
    <property type="entry name" value="SP_NH2Trfase/AEP_transaminase"/>
</dbReference>
<dbReference type="Pfam" id="PF00266">
    <property type="entry name" value="Aminotran_5"/>
    <property type="match status" value="1"/>
</dbReference>
<proteinExistence type="inferred from homology"/>
<evidence type="ECO:0000313" key="8">
    <source>
        <dbReference type="Proteomes" id="UP000243406"/>
    </source>
</evidence>
<dbReference type="EMBL" id="FUYN01000001">
    <property type="protein sequence ID" value="SKB27675.1"/>
    <property type="molecule type" value="Genomic_DNA"/>
</dbReference>
<feature type="binding site" evidence="4">
    <location>
        <position position="330"/>
    </location>
    <ligand>
        <name>substrate</name>
    </ligand>
</feature>
<dbReference type="InterPro" id="IPR015421">
    <property type="entry name" value="PyrdxlP-dep_Trfase_major"/>
</dbReference>
<keyword evidence="7" id="KW-0032">Aminotransferase</keyword>
<reference evidence="8" key="1">
    <citation type="submission" date="2017-02" db="EMBL/GenBank/DDBJ databases">
        <authorList>
            <person name="Varghese N."/>
            <person name="Submissions S."/>
        </authorList>
    </citation>
    <scope>NUCLEOTIDE SEQUENCE [LARGE SCALE GENOMIC DNA]</scope>
    <source>
        <strain evidence="8">ATCC 35199</strain>
    </source>
</reference>
<evidence type="ECO:0000256" key="2">
    <source>
        <dbReference type="ARBA" id="ARBA00009236"/>
    </source>
</evidence>
<dbReference type="PANTHER" id="PTHR21152:SF40">
    <property type="entry name" value="ALANINE--GLYOXYLATE AMINOTRANSFERASE"/>
    <property type="match status" value="1"/>
</dbReference>
<dbReference type="GO" id="GO:0004760">
    <property type="term" value="F:L-serine-pyruvate transaminase activity"/>
    <property type="evidence" value="ECO:0007669"/>
    <property type="project" value="TreeGrafter"/>
</dbReference>
<evidence type="ECO:0000256" key="1">
    <source>
        <dbReference type="ARBA" id="ARBA00001933"/>
    </source>
</evidence>
<evidence type="ECO:0000256" key="3">
    <source>
        <dbReference type="ARBA" id="ARBA00022898"/>
    </source>
</evidence>
<dbReference type="OrthoDB" id="389074at2"/>
<dbReference type="GO" id="GO:0008453">
    <property type="term" value="F:alanine-glyoxylate transaminase activity"/>
    <property type="evidence" value="ECO:0007669"/>
    <property type="project" value="TreeGrafter"/>
</dbReference>
<sequence length="353" mass="39835">MRLFIPGPVNVEEDVLKVMSSPMISHRSKSASCLQQSISENMQILWNTKNSILLSTSSGSGLMEAAVKSLILKKGVFFSLGAFGKRWYEMAIANGKEADIYEVEEGYSNKAEFIDSILKKGCYDFAAITHNETSTGVENPLIDISNVMKKYSDIIFAVDTVSSTGGVDIDVDSCKIDFCVTSTQKCLGLPPGLSICSLSDKAINRTKYVENRGYYLDLLTLYEYTINKDYQYPATPSLSHMYALDYKLNKIINIEKKENRFQRHKLLADITRDWARDRYKLLVNDNNYSDTVTAVVNSRETDLKMLSSKLKDQGYVFSNGYGKLKDKTFRIAHMADTTIEELKAYLETIDKLI</sequence>
<accession>A0A1T4ZYK7</accession>
<gene>
    <name evidence="7" type="ORF">SAMN02745120_0536</name>
</gene>
<comment type="cofactor">
    <cofactor evidence="1 5">
        <name>pyridoxal 5'-phosphate</name>
        <dbReference type="ChEBI" id="CHEBI:597326"/>
    </cofactor>
</comment>
<name>A0A1T4ZYK7_9FIRM</name>
<organism evidence="7 8">
    <name type="scientific">Acetoanaerobium noterae</name>
    <dbReference type="NCBI Taxonomy" id="745369"/>
    <lineage>
        <taxon>Bacteria</taxon>
        <taxon>Bacillati</taxon>
        <taxon>Bacillota</taxon>
        <taxon>Clostridia</taxon>
        <taxon>Peptostreptococcales</taxon>
        <taxon>Filifactoraceae</taxon>
        <taxon>Acetoanaerobium</taxon>
    </lineage>
</organism>
<dbReference type="InterPro" id="IPR000192">
    <property type="entry name" value="Aminotrans_V_dom"/>
</dbReference>
<protein>
    <submittedName>
        <fullName evidence="7">Aspartate aminotransferase</fullName>
    </submittedName>
</protein>
<dbReference type="Gene3D" id="3.40.640.10">
    <property type="entry name" value="Type I PLP-dependent aspartate aminotransferase-like (Major domain)"/>
    <property type="match status" value="1"/>
</dbReference>
<dbReference type="RefSeq" id="WP_079588510.1">
    <property type="nucleotide sequence ID" value="NZ_FUYN01000001.1"/>
</dbReference>
<dbReference type="SUPFAM" id="SSF53383">
    <property type="entry name" value="PLP-dependent transferases"/>
    <property type="match status" value="1"/>
</dbReference>
<dbReference type="PIRSF" id="PIRSF000524">
    <property type="entry name" value="SPT"/>
    <property type="match status" value="1"/>
</dbReference>
<evidence type="ECO:0000256" key="5">
    <source>
        <dbReference type="PIRSR" id="PIRSR000524-50"/>
    </source>
</evidence>
<dbReference type="Proteomes" id="UP000243406">
    <property type="component" value="Unassembled WGS sequence"/>
</dbReference>
<dbReference type="Gene3D" id="3.90.1150.10">
    <property type="entry name" value="Aspartate Aminotransferase, domain 1"/>
    <property type="match status" value="1"/>
</dbReference>
<dbReference type="GO" id="GO:0019265">
    <property type="term" value="P:glycine biosynthetic process, by transamination of glyoxylate"/>
    <property type="evidence" value="ECO:0007669"/>
    <property type="project" value="TreeGrafter"/>
</dbReference>
<keyword evidence="3 5" id="KW-0663">Pyridoxal phosphate</keyword>
<evidence type="ECO:0000313" key="7">
    <source>
        <dbReference type="EMBL" id="SKB27675.1"/>
    </source>
</evidence>
<feature type="domain" description="Aminotransferase class V" evidence="6">
    <location>
        <begin position="24"/>
        <end position="314"/>
    </location>
</feature>
<dbReference type="InterPro" id="IPR015424">
    <property type="entry name" value="PyrdxlP-dep_Trfase"/>
</dbReference>
<keyword evidence="8" id="KW-1185">Reference proteome</keyword>
<dbReference type="InterPro" id="IPR015422">
    <property type="entry name" value="PyrdxlP-dep_Trfase_small"/>
</dbReference>
<dbReference type="PANTHER" id="PTHR21152">
    <property type="entry name" value="AMINOTRANSFERASE CLASS V"/>
    <property type="match status" value="1"/>
</dbReference>
<evidence type="ECO:0000256" key="4">
    <source>
        <dbReference type="PIRSR" id="PIRSR000524-1"/>
    </source>
</evidence>